<reference evidence="12 13" key="1">
    <citation type="journal article" date="2016" name="Nat. Commun.">
        <title>Thousands of microbial genomes shed light on interconnected biogeochemical processes in an aquifer system.</title>
        <authorList>
            <person name="Anantharaman K."/>
            <person name="Brown C.T."/>
            <person name="Hug L.A."/>
            <person name="Sharon I."/>
            <person name="Castelle C.J."/>
            <person name="Probst A.J."/>
            <person name="Thomas B.C."/>
            <person name="Singh A."/>
            <person name="Wilkins M.J."/>
            <person name="Karaoz U."/>
            <person name="Brodie E.L."/>
            <person name="Williams K.H."/>
            <person name="Hubbard S.S."/>
            <person name="Banfield J.F."/>
        </authorList>
    </citation>
    <scope>NUCLEOTIDE SEQUENCE [LARGE SCALE GENOMIC DNA]</scope>
</reference>
<dbReference type="GO" id="GO:0003899">
    <property type="term" value="F:DNA-directed RNA polymerase activity"/>
    <property type="evidence" value="ECO:0007669"/>
    <property type="project" value="UniProtKB-EC"/>
</dbReference>
<dbReference type="GO" id="GO:0046983">
    <property type="term" value="F:protein dimerization activity"/>
    <property type="evidence" value="ECO:0007669"/>
    <property type="project" value="InterPro"/>
</dbReference>
<accession>A0A1G2BAB6</accession>
<evidence type="ECO:0000256" key="9">
    <source>
        <dbReference type="ARBA" id="ARBA00033070"/>
    </source>
</evidence>
<dbReference type="Proteomes" id="UP000176420">
    <property type="component" value="Unassembled WGS sequence"/>
</dbReference>
<evidence type="ECO:0000256" key="5">
    <source>
        <dbReference type="ARBA" id="ARBA00022679"/>
    </source>
</evidence>
<dbReference type="InterPro" id="IPR036643">
    <property type="entry name" value="RNApol_insert_sf"/>
</dbReference>
<keyword evidence="7" id="KW-0804">Transcription</keyword>
<evidence type="ECO:0000256" key="2">
    <source>
        <dbReference type="ARBA" id="ARBA00012418"/>
    </source>
</evidence>
<dbReference type="Gene3D" id="2.170.120.12">
    <property type="entry name" value="DNA-directed RNA polymerase, insert domain"/>
    <property type="match status" value="1"/>
</dbReference>
<keyword evidence="6" id="KW-0548">Nucleotidyltransferase</keyword>
<keyword evidence="5" id="KW-0808">Transferase</keyword>
<name>A0A1G2BAB6_9BACT</name>
<comment type="catalytic activity">
    <reaction evidence="10">
        <text>RNA(n) + a ribonucleoside 5'-triphosphate = RNA(n+1) + diphosphate</text>
        <dbReference type="Rhea" id="RHEA:21248"/>
        <dbReference type="Rhea" id="RHEA-COMP:14527"/>
        <dbReference type="Rhea" id="RHEA-COMP:17342"/>
        <dbReference type="ChEBI" id="CHEBI:33019"/>
        <dbReference type="ChEBI" id="CHEBI:61557"/>
        <dbReference type="ChEBI" id="CHEBI:140395"/>
        <dbReference type="EC" id="2.7.7.6"/>
    </reaction>
</comment>
<evidence type="ECO:0000256" key="10">
    <source>
        <dbReference type="ARBA" id="ARBA00048552"/>
    </source>
</evidence>
<keyword evidence="4 12" id="KW-0240">DNA-directed RNA polymerase</keyword>
<dbReference type="Gene3D" id="3.30.1360.10">
    <property type="entry name" value="RNA polymerase, RBP11-like subunit"/>
    <property type="match status" value="1"/>
</dbReference>
<dbReference type="Pfam" id="PF01000">
    <property type="entry name" value="RNA_pol_A_bac"/>
    <property type="match status" value="1"/>
</dbReference>
<dbReference type="SUPFAM" id="SSF55257">
    <property type="entry name" value="RBP11-like subunits of RNA polymerase"/>
    <property type="match status" value="1"/>
</dbReference>
<dbReference type="InterPro" id="IPR011773">
    <property type="entry name" value="DNA-dir_RpoA"/>
</dbReference>
<dbReference type="EC" id="2.7.7.6" evidence="2"/>
<dbReference type="NCBIfam" id="TIGR02027">
    <property type="entry name" value="rpoA"/>
    <property type="match status" value="1"/>
</dbReference>
<proteinExistence type="inferred from homology"/>
<dbReference type="FunFam" id="2.170.120.12:FF:000001">
    <property type="entry name" value="DNA-directed RNA polymerase subunit alpha"/>
    <property type="match status" value="1"/>
</dbReference>
<dbReference type="InterPro" id="IPR011262">
    <property type="entry name" value="DNA-dir_RNA_pol_insert"/>
</dbReference>
<dbReference type="GO" id="GO:0006351">
    <property type="term" value="P:DNA-templated transcription"/>
    <property type="evidence" value="ECO:0007669"/>
    <property type="project" value="InterPro"/>
</dbReference>
<evidence type="ECO:0000256" key="6">
    <source>
        <dbReference type="ARBA" id="ARBA00022695"/>
    </source>
</evidence>
<feature type="domain" description="DNA-directed RNA polymerase RpoA/D/Rpb3-type" evidence="11">
    <location>
        <begin position="23"/>
        <end position="231"/>
    </location>
</feature>
<dbReference type="SMART" id="SM00662">
    <property type="entry name" value="RPOLD"/>
    <property type="match status" value="1"/>
</dbReference>
<sequence>MENIPLPTTIEAKVISAENQENKAQIIVSPCYPGYGTTLGNALRRVLLSSLPGAAATAIKIKGVDHEFSTIENVKEDVVEIILNIKNMRFRLHSEEAVELTLKVKGEKVVTGADFEKNAEVEVINQDQIIATLTDKAADFQLKVIIKHGRGYVPVEAREGESLEVGYIAIDSIYTPVRNVNFHNEHVRVGQMTNFDKLFLDITTDGTVTPEESFRQAAQILVEQFQCLVGETTIATEESEEENKEETN</sequence>
<dbReference type="NCBIfam" id="NF003519">
    <property type="entry name" value="PRK05182.2-5"/>
    <property type="match status" value="1"/>
</dbReference>
<evidence type="ECO:0000256" key="3">
    <source>
        <dbReference type="ARBA" id="ARBA00015972"/>
    </source>
</evidence>
<dbReference type="InterPro" id="IPR036603">
    <property type="entry name" value="RBP11-like"/>
</dbReference>
<dbReference type="InterPro" id="IPR011263">
    <property type="entry name" value="DNA-dir_RNA_pol_RpoA/D/Rpb3"/>
</dbReference>
<dbReference type="GO" id="GO:0005737">
    <property type="term" value="C:cytoplasm"/>
    <property type="evidence" value="ECO:0007669"/>
    <property type="project" value="UniProtKB-ARBA"/>
</dbReference>
<evidence type="ECO:0000256" key="7">
    <source>
        <dbReference type="ARBA" id="ARBA00023163"/>
    </source>
</evidence>
<comment type="caution">
    <text evidence="12">The sequence shown here is derived from an EMBL/GenBank/DDBJ whole genome shotgun (WGS) entry which is preliminary data.</text>
</comment>
<dbReference type="SUPFAM" id="SSF56553">
    <property type="entry name" value="Insert subdomain of RNA polymerase alpha subunit"/>
    <property type="match status" value="1"/>
</dbReference>
<evidence type="ECO:0000256" key="1">
    <source>
        <dbReference type="ARBA" id="ARBA00007123"/>
    </source>
</evidence>
<protein>
    <recommendedName>
        <fullName evidence="3">DNA-directed RNA polymerase subunit alpha</fullName>
        <ecNumber evidence="2">2.7.7.6</ecNumber>
    </recommendedName>
    <alternativeName>
        <fullName evidence="9">RNA polymerase subunit alpha</fullName>
    </alternativeName>
    <alternativeName>
        <fullName evidence="8">Transcriptase subunit alpha</fullName>
    </alternativeName>
</protein>
<evidence type="ECO:0000313" key="12">
    <source>
        <dbReference type="EMBL" id="OGY86052.1"/>
    </source>
</evidence>
<dbReference type="EMBL" id="MHKI01000026">
    <property type="protein sequence ID" value="OGY86052.1"/>
    <property type="molecule type" value="Genomic_DNA"/>
</dbReference>
<evidence type="ECO:0000313" key="13">
    <source>
        <dbReference type="Proteomes" id="UP000176420"/>
    </source>
</evidence>
<dbReference type="GO" id="GO:0003677">
    <property type="term" value="F:DNA binding"/>
    <property type="evidence" value="ECO:0007669"/>
    <property type="project" value="InterPro"/>
</dbReference>
<dbReference type="GO" id="GO:0000428">
    <property type="term" value="C:DNA-directed RNA polymerase complex"/>
    <property type="evidence" value="ECO:0007669"/>
    <property type="project" value="UniProtKB-KW"/>
</dbReference>
<dbReference type="Pfam" id="PF01193">
    <property type="entry name" value="RNA_pol_L"/>
    <property type="match status" value="1"/>
</dbReference>
<evidence type="ECO:0000259" key="11">
    <source>
        <dbReference type="SMART" id="SM00662"/>
    </source>
</evidence>
<evidence type="ECO:0000256" key="8">
    <source>
        <dbReference type="ARBA" id="ARBA00032524"/>
    </source>
</evidence>
<dbReference type="CDD" id="cd06928">
    <property type="entry name" value="RNAP_alpha_NTD"/>
    <property type="match status" value="1"/>
</dbReference>
<organism evidence="12 13">
    <name type="scientific">Candidatus Kerfeldbacteria bacterium RIFOXYB2_FULL_38_14</name>
    <dbReference type="NCBI Taxonomy" id="1798547"/>
    <lineage>
        <taxon>Bacteria</taxon>
        <taxon>Candidatus Kerfeldiibacteriota</taxon>
    </lineage>
</organism>
<comment type="similarity">
    <text evidence="1">Belongs to the RNA polymerase alpha chain family.</text>
</comment>
<dbReference type="AlphaFoldDB" id="A0A1G2BAB6"/>
<gene>
    <name evidence="12" type="ORF">A2319_00590</name>
</gene>
<evidence type="ECO:0000256" key="4">
    <source>
        <dbReference type="ARBA" id="ARBA00022478"/>
    </source>
</evidence>